<dbReference type="EMBL" id="BSNC01000005">
    <property type="protein sequence ID" value="GLP96996.1"/>
    <property type="molecule type" value="Genomic_DNA"/>
</dbReference>
<comment type="caution">
    <text evidence="1">The sequence shown here is derived from an EMBL/GenBank/DDBJ whole genome shotgun (WGS) entry which is preliminary data.</text>
</comment>
<organism evidence="1 2">
    <name type="scientific">Paraferrimonas sedimenticola</name>
    <dbReference type="NCBI Taxonomy" id="375674"/>
    <lineage>
        <taxon>Bacteria</taxon>
        <taxon>Pseudomonadati</taxon>
        <taxon>Pseudomonadota</taxon>
        <taxon>Gammaproteobacteria</taxon>
        <taxon>Alteromonadales</taxon>
        <taxon>Ferrimonadaceae</taxon>
        <taxon>Paraferrimonas</taxon>
    </lineage>
</organism>
<sequence length="216" mass="25220">MKSHKELKLRQRSERDTYPDSMGMRVHRALSWLDRAERCEDDDGKIIFLWVAFNAAYANDVAEEYRESERTMFQNFLCALQDNDTKGLLSSVVWTQFTGPIRVLLQNQYIFQPFWDSLNGKESGKDWQQRFADANSFVSRALSRQETAEVLTVVMQRIYTLRNQLVHGGATWDSNVNRDQIRDCKHILEEVVPAILEIMMDNPRSFIGSHHYPVVD</sequence>
<dbReference type="AlphaFoldDB" id="A0AA37RX34"/>
<dbReference type="Proteomes" id="UP001161422">
    <property type="component" value="Unassembled WGS sequence"/>
</dbReference>
<dbReference type="RefSeq" id="WP_095504302.1">
    <property type="nucleotide sequence ID" value="NZ_BSNC01000005.1"/>
</dbReference>
<evidence type="ECO:0000313" key="2">
    <source>
        <dbReference type="Proteomes" id="UP001161422"/>
    </source>
</evidence>
<evidence type="ECO:0000313" key="1">
    <source>
        <dbReference type="EMBL" id="GLP96996.1"/>
    </source>
</evidence>
<protein>
    <recommendedName>
        <fullName evidence="3">Apea-like HEPN domain-containing protein</fullName>
    </recommendedName>
</protein>
<accession>A0AA37RX34</accession>
<name>A0AA37RX34_9GAMM</name>
<evidence type="ECO:0008006" key="3">
    <source>
        <dbReference type="Google" id="ProtNLM"/>
    </source>
</evidence>
<gene>
    <name evidence="1" type="ORF">GCM10007895_23020</name>
</gene>
<reference evidence="1" key="2">
    <citation type="submission" date="2023-01" db="EMBL/GenBank/DDBJ databases">
        <title>Draft genome sequence of Paraferrimonas sedimenticola strain NBRC 101628.</title>
        <authorList>
            <person name="Sun Q."/>
            <person name="Mori K."/>
        </authorList>
    </citation>
    <scope>NUCLEOTIDE SEQUENCE</scope>
    <source>
        <strain evidence="1">NBRC 101628</strain>
    </source>
</reference>
<proteinExistence type="predicted"/>
<keyword evidence="2" id="KW-1185">Reference proteome</keyword>
<reference evidence="1" key="1">
    <citation type="journal article" date="2014" name="Int. J. Syst. Evol. Microbiol.">
        <title>Complete genome sequence of Corynebacterium casei LMG S-19264T (=DSM 44701T), isolated from a smear-ripened cheese.</title>
        <authorList>
            <consortium name="US DOE Joint Genome Institute (JGI-PGF)"/>
            <person name="Walter F."/>
            <person name="Albersmeier A."/>
            <person name="Kalinowski J."/>
            <person name="Ruckert C."/>
        </authorList>
    </citation>
    <scope>NUCLEOTIDE SEQUENCE</scope>
    <source>
        <strain evidence="1">NBRC 101628</strain>
    </source>
</reference>